<reference evidence="2" key="1">
    <citation type="submission" date="2023-07" db="EMBL/GenBank/DDBJ databases">
        <authorList>
            <consortium name="CYATHOMIX"/>
        </authorList>
    </citation>
    <scope>NUCLEOTIDE SEQUENCE</scope>
    <source>
        <strain evidence="2">N/A</strain>
    </source>
</reference>
<gene>
    <name evidence="2" type="ORF">CYNAS_LOCUS1163</name>
</gene>
<protein>
    <submittedName>
        <fullName evidence="2">Uncharacterized protein</fullName>
    </submittedName>
</protein>
<dbReference type="Proteomes" id="UP001176961">
    <property type="component" value="Unassembled WGS sequence"/>
</dbReference>
<organism evidence="2 3">
    <name type="scientific">Cylicocyclus nassatus</name>
    <name type="common">Nematode worm</name>
    <dbReference type="NCBI Taxonomy" id="53992"/>
    <lineage>
        <taxon>Eukaryota</taxon>
        <taxon>Metazoa</taxon>
        <taxon>Ecdysozoa</taxon>
        <taxon>Nematoda</taxon>
        <taxon>Chromadorea</taxon>
        <taxon>Rhabditida</taxon>
        <taxon>Rhabditina</taxon>
        <taxon>Rhabditomorpha</taxon>
        <taxon>Strongyloidea</taxon>
        <taxon>Strongylidae</taxon>
        <taxon>Cylicocyclus</taxon>
    </lineage>
</organism>
<keyword evidence="3" id="KW-1185">Reference proteome</keyword>
<dbReference type="AlphaFoldDB" id="A0AA36GJL6"/>
<evidence type="ECO:0000256" key="1">
    <source>
        <dbReference type="SAM" id="SignalP"/>
    </source>
</evidence>
<feature type="signal peptide" evidence="1">
    <location>
        <begin position="1"/>
        <end position="26"/>
    </location>
</feature>
<accession>A0AA36GJL6</accession>
<sequence length="144" mass="16566">MFVFDRARMLLLSLVIHSCFVAGKHSDEEIPGYLLKTFCGDIFEGRVTFLHELNYPGRVVYLHEVVSSEPKYLKTPVKVKDYLYSDAIGYRLLGSVEKISDNHWFINTTDLREALNSANPSTKKYLDWKNMDRNGWESLCALGP</sequence>
<name>A0AA36GJL6_CYLNA</name>
<feature type="chain" id="PRO_5041389320" evidence="1">
    <location>
        <begin position="27"/>
        <end position="144"/>
    </location>
</feature>
<proteinExistence type="predicted"/>
<comment type="caution">
    <text evidence="2">The sequence shown here is derived from an EMBL/GenBank/DDBJ whole genome shotgun (WGS) entry which is preliminary data.</text>
</comment>
<evidence type="ECO:0000313" key="3">
    <source>
        <dbReference type="Proteomes" id="UP001176961"/>
    </source>
</evidence>
<keyword evidence="1" id="KW-0732">Signal</keyword>
<dbReference type="EMBL" id="CATQJL010000001">
    <property type="protein sequence ID" value="CAJ0589180.1"/>
    <property type="molecule type" value="Genomic_DNA"/>
</dbReference>
<evidence type="ECO:0000313" key="2">
    <source>
        <dbReference type="EMBL" id="CAJ0589180.1"/>
    </source>
</evidence>